<sequence length="248" mass="28248">MRIGLLMNPTISDFRKNTLRSIIADPAFTVVMALIDDRPQASAWNRLKKNLRRGRGGYVVVMALRRLFAPAIPQENSEDYCDRHDIAVYRTTSPYAEEALTTVVNSKLDVLVLVGGFGIVRKKMIEATPLGVLSYHHGDMRRYRGMPPAMWELYNGETEMGITVQLITPGLDNGRPIVEEVIGIERRDDVDRLTGRALKVSEPMLHAALRRLADPEFVAPEIVEFGDVYTLPNLRQWLTLQYRIWKKK</sequence>
<dbReference type="SUPFAM" id="SSF53328">
    <property type="entry name" value="Formyltransferase"/>
    <property type="match status" value="1"/>
</dbReference>
<dbReference type="GO" id="GO:0004644">
    <property type="term" value="F:phosphoribosylglycinamide formyltransferase activity"/>
    <property type="evidence" value="ECO:0007669"/>
    <property type="project" value="UniProtKB-EC"/>
</dbReference>
<dbReference type="GO" id="GO:0005829">
    <property type="term" value="C:cytosol"/>
    <property type="evidence" value="ECO:0007669"/>
    <property type="project" value="TreeGrafter"/>
</dbReference>
<dbReference type="RefSeq" id="WP_183496734.1">
    <property type="nucleotide sequence ID" value="NZ_JACIFF010000008.1"/>
</dbReference>
<evidence type="ECO:0000256" key="1">
    <source>
        <dbReference type="ARBA" id="ARBA00005054"/>
    </source>
</evidence>
<dbReference type="PANTHER" id="PTHR43369">
    <property type="entry name" value="PHOSPHORIBOSYLGLYCINAMIDE FORMYLTRANSFERASE"/>
    <property type="match status" value="1"/>
</dbReference>
<reference evidence="6 7" key="1">
    <citation type="submission" date="2020-08" db="EMBL/GenBank/DDBJ databases">
        <title>Genomic Encyclopedia of Type Strains, Phase IV (KMG-IV): sequencing the most valuable type-strain genomes for metagenomic binning, comparative biology and taxonomic classification.</title>
        <authorList>
            <person name="Goeker M."/>
        </authorList>
    </citation>
    <scope>NUCLEOTIDE SEQUENCE [LARGE SCALE GENOMIC DNA]</scope>
    <source>
        <strain evidence="6 7">DSM 105137</strain>
    </source>
</reference>
<dbReference type="AlphaFoldDB" id="A0A840EAN6"/>
<dbReference type="PANTHER" id="PTHR43369:SF2">
    <property type="entry name" value="PHOSPHORIBOSYLGLYCINAMIDE FORMYLTRANSFERASE"/>
    <property type="match status" value="1"/>
</dbReference>
<evidence type="ECO:0000259" key="5">
    <source>
        <dbReference type="Pfam" id="PF00551"/>
    </source>
</evidence>
<dbReference type="GO" id="GO:0006189">
    <property type="term" value="P:'de novo' IMP biosynthetic process"/>
    <property type="evidence" value="ECO:0007669"/>
    <property type="project" value="TreeGrafter"/>
</dbReference>
<feature type="domain" description="Formyl transferase N-terminal" evidence="5">
    <location>
        <begin position="80"/>
        <end position="206"/>
    </location>
</feature>
<dbReference type="InterPro" id="IPR036477">
    <property type="entry name" value="Formyl_transf_N_sf"/>
</dbReference>
<evidence type="ECO:0000256" key="3">
    <source>
        <dbReference type="ARBA" id="ARBA00022679"/>
    </source>
</evidence>
<name>A0A840EAN6_9BACT</name>
<dbReference type="Proteomes" id="UP000576209">
    <property type="component" value="Unassembled WGS sequence"/>
</dbReference>
<accession>A0A840EAN6</accession>
<gene>
    <name evidence="6" type="ORF">GGR28_003131</name>
</gene>
<dbReference type="Pfam" id="PF00551">
    <property type="entry name" value="Formyl_trans_N"/>
    <property type="match status" value="1"/>
</dbReference>
<comment type="caution">
    <text evidence="6">The sequence shown here is derived from an EMBL/GenBank/DDBJ whole genome shotgun (WGS) entry which is preliminary data.</text>
</comment>
<evidence type="ECO:0000256" key="4">
    <source>
        <dbReference type="ARBA" id="ARBA00022755"/>
    </source>
</evidence>
<protein>
    <recommendedName>
        <fullName evidence="2">phosphoribosylglycinamide formyltransferase 1</fullName>
        <ecNumber evidence="2">2.1.2.2</ecNumber>
    </recommendedName>
</protein>
<keyword evidence="4" id="KW-0658">Purine biosynthesis</keyword>
<dbReference type="EC" id="2.1.2.2" evidence="2"/>
<organism evidence="6 7">
    <name type="scientific">Neolewinella aquimaris</name>
    <dbReference type="NCBI Taxonomy" id="1835722"/>
    <lineage>
        <taxon>Bacteria</taxon>
        <taxon>Pseudomonadati</taxon>
        <taxon>Bacteroidota</taxon>
        <taxon>Saprospiria</taxon>
        <taxon>Saprospirales</taxon>
        <taxon>Lewinellaceae</taxon>
        <taxon>Neolewinella</taxon>
    </lineage>
</organism>
<keyword evidence="7" id="KW-1185">Reference proteome</keyword>
<proteinExistence type="predicted"/>
<comment type="pathway">
    <text evidence="1">Purine metabolism; IMP biosynthesis via de novo pathway; N(2)-formyl-N(1)-(5-phospho-D-ribosyl)glycinamide from N(1)-(5-phospho-D-ribosyl)glycinamide (10-formyl THF route): step 1/1.</text>
</comment>
<dbReference type="InterPro" id="IPR002376">
    <property type="entry name" value="Formyl_transf_N"/>
</dbReference>
<evidence type="ECO:0000313" key="7">
    <source>
        <dbReference type="Proteomes" id="UP000576209"/>
    </source>
</evidence>
<dbReference type="EMBL" id="JACIFF010000008">
    <property type="protein sequence ID" value="MBB4080497.1"/>
    <property type="molecule type" value="Genomic_DNA"/>
</dbReference>
<dbReference type="Gene3D" id="3.40.50.170">
    <property type="entry name" value="Formyl transferase, N-terminal domain"/>
    <property type="match status" value="1"/>
</dbReference>
<keyword evidence="3 6" id="KW-0808">Transferase</keyword>
<evidence type="ECO:0000313" key="6">
    <source>
        <dbReference type="EMBL" id="MBB4080497.1"/>
    </source>
</evidence>
<evidence type="ECO:0000256" key="2">
    <source>
        <dbReference type="ARBA" id="ARBA00012254"/>
    </source>
</evidence>